<accession>A0A3M0KTL2</accession>
<name>A0A3M0KTL2_HIRRU</name>
<dbReference type="EMBL" id="QRBI01000112">
    <property type="protein sequence ID" value="RMC10407.1"/>
    <property type="molecule type" value="Genomic_DNA"/>
</dbReference>
<proteinExistence type="predicted"/>
<comment type="caution">
    <text evidence="2">The sequence shown here is derived from an EMBL/GenBank/DDBJ whole genome shotgun (WGS) entry which is preliminary data.</text>
</comment>
<keyword evidence="3" id="KW-1185">Reference proteome</keyword>
<dbReference type="Proteomes" id="UP000269221">
    <property type="component" value="Unassembled WGS sequence"/>
</dbReference>
<organism evidence="2 3">
    <name type="scientific">Hirundo rustica rustica</name>
    <dbReference type="NCBI Taxonomy" id="333673"/>
    <lineage>
        <taxon>Eukaryota</taxon>
        <taxon>Metazoa</taxon>
        <taxon>Chordata</taxon>
        <taxon>Craniata</taxon>
        <taxon>Vertebrata</taxon>
        <taxon>Euteleostomi</taxon>
        <taxon>Archelosauria</taxon>
        <taxon>Archosauria</taxon>
        <taxon>Dinosauria</taxon>
        <taxon>Saurischia</taxon>
        <taxon>Theropoda</taxon>
        <taxon>Coelurosauria</taxon>
        <taxon>Aves</taxon>
        <taxon>Neognathae</taxon>
        <taxon>Neoaves</taxon>
        <taxon>Telluraves</taxon>
        <taxon>Australaves</taxon>
        <taxon>Passeriformes</taxon>
        <taxon>Sylvioidea</taxon>
        <taxon>Hirundinidae</taxon>
        <taxon>Hirundo</taxon>
    </lineage>
</organism>
<feature type="compositionally biased region" description="Basic and acidic residues" evidence="1">
    <location>
        <begin position="9"/>
        <end position="46"/>
    </location>
</feature>
<evidence type="ECO:0000313" key="3">
    <source>
        <dbReference type="Proteomes" id="UP000269221"/>
    </source>
</evidence>
<sequence>MRLTTVPNTREEKRREEKRREEKRREEKRREEKRREEKRREEKRREERFELEGIFNYHLVQQPDQFRTDQKLKCITKGTVHWLLNTDKLWALTTALGSLFQSLITHSVKKYFQMSSLNFS</sequence>
<dbReference type="AlphaFoldDB" id="A0A3M0KTL2"/>
<protein>
    <submittedName>
        <fullName evidence="2">Uncharacterized protein</fullName>
    </submittedName>
</protein>
<evidence type="ECO:0000256" key="1">
    <source>
        <dbReference type="SAM" id="MobiDB-lite"/>
    </source>
</evidence>
<feature type="region of interest" description="Disordered" evidence="1">
    <location>
        <begin position="1"/>
        <end position="46"/>
    </location>
</feature>
<gene>
    <name evidence="2" type="ORF">DUI87_13212</name>
</gene>
<reference evidence="2 3" key="1">
    <citation type="submission" date="2018-07" db="EMBL/GenBank/DDBJ databases">
        <title>A high quality draft genome assembly of the barn swallow (H. rustica rustica).</title>
        <authorList>
            <person name="Formenti G."/>
            <person name="Chiara M."/>
            <person name="Poveda L."/>
            <person name="Francoijs K.-J."/>
            <person name="Bonisoli-Alquati A."/>
            <person name="Canova L."/>
            <person name="Gianfranceschi L."/>
            <person name="Horner D.S."/>
            <person name="Saino N."/>
        </authorList>
    </citation>
    <scope>NUCLEOTIDE SEQUENCE [LARGE SCALE GENOMIC DNA]</scope>
    <source>
        <strain evidence="2">Chelidonia</strain>
        <tissue evidence="2">Blood</tissue>
    </source>
</reference>
<evidence type="ECO:0000313" key="2">
    <source>
        <dbReference type="EMBL" id="RMC10407.1"/>
    </source>
</evidence>